<dbReference type="Gene3D" id="3.30.70.100">
    <property type="match status" value="1"/>
</dbReference>
<dbReference type="Pfam" id="PF03992">
    <property type="entry name" value="ABM"/>
    <property type="match status" value="1"/>
</dbReference>
<evidence type="ECO:0000259" key="1">
    <source>
        <dbReference type="Pfam" id="PF03992"/>
    </source>
</evidence>
<dbReference type="InterPro" id="IPR007138">
    <property type="entry name" value="ABM_dom"/>
</dbReference>
<reference evidence="2 3" key="1">
    <citation type="submission" date="2019-07" db="EMBL/GenBank/DDBJ databases">
        <title>Whole genome shotgun sequence of Vibrio sagamiensis NBRC 104589.</title>
        <authorList>
            <person name="Hosoyama A."/>
            <person name="Uohara A."/>
            <person name="Ohji S."/>
            <person name="Ichikawa N."/>
        </authorList>
    </citation>
    <scope>NUCLEOTIDE SEQUENCE [LARGE SCALE GENOMIC DNA]</scope>
    <source>
        <strain evidence="2 3">NBRC 104589</strain>
    </source>
</reference>
<dbReference type="AlphaFoldDB" id="A0A511QHH5"/>
<sequence>MALISIFEFDIKPDEKESFFKFLQRILPETRQFPGNVKAQAARLNDHKFIVSVEWSRVDALEKYLEWRKERGDFAQLLTFLKQEPMISTYELLIDI</sequence>
<dbReference type="SUPFAM" id="SSF54909">
    <property type="entry name" value="Dimeric alpha+beta barrel"/>
    <property type="match status" value="1"/>
</dbReference>
<gene>
    <name evidence="2" type="ORF">VSA01S_28650</name>
</gene>
<protein>
    <recommendedName>
        <fullName evidence="1">ABM domain-containing protein</fullName>
    </recommendedName>
</protein>
<evidence type="ECO:0000313" key="2">
    <source>
        <dbReference type="EMBL" id="GEM76753.1"/>
    </source>
</evidence>
<feature type="domain" description="ABM" evidence="1">
    <location>
        <begin position="4"/>
        <end position="65"/>
    </location>
</feature>
<organism evidence="2 3">
    <name type="scientific">Vibrio sagamiensis NBRC 104589</name>
    <dbReference type="NCBI Taxonomy" id="1219064"/>
    <lineage>
        <taxon>Bacteria</taxon>
        <taxon>Pseudomonadati</taxon>
        <taxon>Pseudomonadota</taxon>
        <taxon>Gammaproteobacteria</taxon>
        <taxon>Vibrionales</taxon>
        <taxon>Vibrionaceae</taxon>
        <taxon>Vibrio</taxon>
    </lineage>
</organism>
<dbReference type="InterPro" id="IPR011008">
    <property type="entry name" value="Dimeric_a/b-barrel"/>
</dbReference>
<dbReference type="OrthoDB" id="7867302at2"/>
<name>A0A511QHH5_9VIBR</name>
<proteinExistence type="predicted"/>
<dbReference type="EMBL" id="BJXJ01000031">
    <property type="protein sequence ID" value="GEM76753.1"/>
    <property type="molecule type" value="Genomic_DNA"/>
</dbReference>
<comment type="caution">
    <text evidence="2">The sequence shown here is derived from an EMBL/GenBank/DDBJ whole genome shotgun (WGS) entry which is preliminary data.</text>
</comment>
<dbReference type="Proteomes" id="UP000321922">
    <property type="component" value="Unassembled WGS sequence"/>
</dbReference>
<dbReference type="RefSeq" id="WP_039980094.1">
    <property type="nucleotide sequence ID" value="NZ_BAOJ01000027.1"/>
</dbReference>
<accession>A0A511QHH5</accession>
<keyword evidence="3" id="KW-1185">Reference proteome</keyword>
<evidence type="ECO:0000313" key="3">
    <source>
        <dbReference type="Proteomes" id="UP000321922"/>
    </source>
</evidence>